<evidence type="ECO:0000313" key="1">
    <source>
        <dbReference type="EMBL" id="RIB05826.1"/>
    </source>
</evidence>
<gene>
    <name evidence="1" type="ORF">C2G38_2047292</name>
</gene>
<dbReference type="Proteomes" id="UP000266673">
    <property type="component" value="Unassembled WGS sequence"/>
</dbReference>
<accession>A0A397UFC1</accession>
<comment type="caution">
    <text evidence="1">The sequence shown here is derived from an EMBL/GenBank/DDBJ whole genome shotgun (WGS) entry which is preliminary data.</text>
</comment>
<name>A0A397UFC1_9GLOM</name>
<proteinExistence type="predicted"/>
<protein>
    <submittedName>
        <fullName evidence="1">Uncharacterized protein</fullName>
    </submittedName>
</protein>
<dbReference type="EMBL" id="QKWP01001913">
    <property type="protein sequence ID" value="RIB05826.1"/>
    <property type="molecule type" value="Genomic_DNA"/>
</dbReference>
<sequence length="151" mass="16469">MFDMDYMELLIMVGVVETFVIQRLNCIAVMRIMVLGMMEISCGCVCCNSVCDDCISCICGGAWVESEDCGSYVCGGTWDEDCCSCICGNAWGEDCGNCVCDDNCLGDNSKANNFCACSCDKITGCTCNVDVRALLKNINYYVKKDDVLEDL</sequence>
<organism evidence="1 2">
    <name type="scientific">Gigaspora rosea</name>
    <dbReference type="NCBI Taxonomy" id="44941"/>
    <lineage>
        <taxon>Eukaryota</taxon>
        <taxon>Fungi</taxon>
        <taxon>Fungi incertae sedis</taxon>
        <taxon>Mucoromycota</taxon>
        <taxon>Glomeromycotina</taxon>
        <taxon>Glomeromycetes</taxon>
        <taxon>Diversisporales</taxon>
        <taxon>Gigasporaceae</taxon>
        <taxon>Gigaspora</taxon>
    </lineage>
</organism>
<dbReference type="AlphaFoldDB" id="A0A397UFC1"/>
<keyword evidence="2" id="KW-1185">Reference proteome</keyword>
<evidence type="ECO:0000313" key="2">
    <source>
        <dbReference type="Proteomes" id="UP000266673"/>
    </source>
</evidence>
<reference evidence="1 2" key="1">
    <citation type="submission" date="2018-06" db="EMBL/GenBank/DDBJ databases">
        <title>Comparative genomics reveals the genomic features of Rhizophagus irregularis, R. cerebriforme, R. diaphanum and Gigaspora rosea, and their symbiotic lifestyle signature.</title>
        <authorList>
            <person name="Morin E."/>
            <person name="San Clemente H."/>
            <person name="Chen E.C.H."/>
            <person name="De La Providencia I."/>
            <person name="Hainaut M."/>
            <person name="Kuo A."/>
            <person name="Kohler A."/>
            <person name="Murat C."/>
            <person name="Tang N."/>
            <person name="Roy S."/>
            <person name="Loubradou J."/>
            <person name="Henrissat B."/>
            <person name="Grigoriev I.V."/>
            <person name="Corradi N."/>
            <person name="Roux C."/>
            <person name="Martin F.M."/>
        </authorList>
    </citation>
    <scope>NUCLEOTIDE SEQUENCE [LARGE SCALE GENOMIC DNA]</scope>
    <source>
        <strain evidence="1 2">DAOM 194757</strain>
    </source>
</reference>